<name>A0A084XZM1_9PROT</name>
<dbReference type="Proteomes" id="UP000019812">
    <property type="component" value="Unassembled WGS sequence"/>
</dbReference>
<reference evidence="1 2" key="1">
    <citation type="submission" date="2014-07" db="EMBL/GenBank/DDBJ databases">
        <title>Expanding our view of genomic diversity in Candidatus Accumulibacter clades.</title>
        <authorList>
            <person name="Skennerton C.T."/>
            <person name="Barr J.J."/>
            <person name="Slater F.R."/>
            <person name="Bond P.L."/>
            <person name="Tyson G.W."/>
        </authorList>
    </citation>
    <scope>NUCLEOTIDE SEQUENCE [LARGE SCALE GENOMIC DNA]</scope>
    <source>
        <strain evidence="2">SK-01</strain>
    </source>
</reference>
<accession>A0A084XZM1</accession>
<dbReference type="AlphaFoldDB" id="A0A084XZM1"/>
<proteinExistence type="predicted"/>
<sequence length="302" mass="32685">MANQLGNHRVVVHRNLAAFEDAGIDTDLSFGRLRRPVLDQAAHRGQKAAERVLGVDPALDRPAIGLDVLLPERQGFAGSDTDHQFDEVDAGDHFGHRMLDLQAGVHFEEVERLVRADDELDGARALIVHGLGERDRLLAHRLADAVVDERRGSFLENLLVPPLNRAFALEQVDGVAEGVGNHLDLDVVRSFDKFLDEHAIVAEAVAGLVPAGFEALESLLVIEGDAQTLAATTGRRLDHHRVADSLGDFDGLRRVDDLGIVAGDGVDSGFHRQLLGSDLVAHGGHRIVLRADEDDAVVFEAA</sequence>
<protein>
    <submittedName>
        <fullName evidence="1">Uncharacterized protein</fullName>
    </submittedName>
</protein>
<comment type="caution">
    <text evidence="1">The sequence shown here is derived from an EMBL/GenBank/DDBJ whole genome shotgun (WGS) entry which is preliminary data.</text>
</comment>
<dbReference type="EMBL" id="JDSS02000024">
    <property type="protein sequence ID" value="KFB67915.1"/>
    <property type="molecule type" value="Genomic_DNA"/>
</dbReference>
<organism evidence="1 2">
    <name type="scientific">Candidatus Accumulibacter vicinus</name>
    <dbReference type="NCBI Taxonomy" id="2954382"/>
    <lineage>
        <taxon>Bacteria</taxon>
        <taxon>Pseudomonadati</taxon>
        <taxon>Pseudomonadota</taxon>
        <taxon>Betaproteobacteria</taxon>
        <taxon>Candidatus Accumulibacter</taxon>
    </lineage>
</organism>
<evidence type="ECO:0000313" key="1">
    <source>
        <dbReference type="EMBL" id="KFB67915.1"/>
    </source>
</evidence>
<dbReference type="AntiFam" id="ANF00133">
    <property type="entry name" value="Shadow ORF (opposite mccA)"/>
</dbReference>
<gene>
    <name evidence="1" type="ORF">CAPSK01_002503</name>
</gene>
<dbReference type="STRING" id="1457154.CAPSK01_002503"/>
<evidence type="ECO:0000313" key="2">
    <source>
        <dbReference type="Proteomes" id="UP000019812"/>
    </source>
</evidence>